<protein>
    <recommendedName>
        <fullName evidence="1">2-hydroxychromene-2-carboxylate isomerase</fullName>
        <ecNumber evidence="1">5.99.1.4</ecNumber>
    </recommendedName>
</protein>
<dbReference type="RefSeq" id="WP_130430027.1">
    <property type="nucleotide sequence ID" value="NZ_SHKP01000004.1"/>
</dbReference>
<dbReference type="InterPro" id="IPR051924">
    <property type="entry name" value="GST_Kappa/NadH"/>
</dbReference>
<feature type="active site" description="Nucleophile" evidence="2">
    <location>
        <position position="16"/>
    </location>
</feature>
<dbReference type="InterPro" id="IPR014440">
    <property type="entry name" value="HCCAis_GSTk"/>
</dbReference>
<dbReference type="SUPFAM" id="SSF52833">
    <property type="entry name" value="Thioredoxin-like"/>
    <property type="match status" value="1"/>
</dbReference>
<dbReference type="CDD" id="cd03022">
    <property type="entry name" value="DsbA_HCCA_Iso"/>
    <property type="match status" value="1"/>
</dbReference>
<feature type="domain" description="DSBA-like thioredoxin" evidence="3">
    <location>
        <begin position="8"/>
        <end position="201"/>
    </location>
</feature>
<sequence length="206" mass="22685">MNAATPRVQFLFDFGSPNAYLSHQVLPGIEARTGVRFEYVPILLGGLFKLANNRSPVVAYAEIPNKLAYEHLEMRRFIARHRIDRFRLNPFFPVNTLKIMRLAVAAQALGCAPALVDAVFAAMWEQGRNMDDEAEIAAVLGAAGLDAAALVAKSQEPELKARLAASTQSAYERGAFGAPTFFVGDEIYFGKERLADVEEQILRARA</sequence>
<dbReference type="PIRSF" id="PIRSF006386">
    <property type="entry name" value="HCCAis_GSTk"/>
    <property type="match status" value="1"/>
</dbReference>
<comment type="caution">
    <text evidence="4">The sequence shown here is derived from an EMBL/GenBank/DDBJ whole genome shotgun (WGS) entry which is preliminary data.</text>
</comment>
<evidence type="ECO:0000313" key="4">
    <source>
        <dbReference type="EMBL" id="RZU02249.1"/>
    </source>
</evidence>
<dbReference type="GO" id="GO:1901170">
    <property type="term" value="P:naphthalene catabolic process"/>
    <property type="evidence" value="ECO:0007669"/>
    <property type="project" value="InterPro"/>
</dbReference>
<comment type="similarity">
    <text evidence="1">Belongs to the GST superfamily. NadH family.</text>
</comment>
<dbReference type="Gene3D" id="3.40.30.10">
    <property type="entry name" value="Glutaredoxin"/>
    <property type="match status" value="1"/>
</dbReference>
<reference evidence="4 5" key="1">
    <citation type="submission" date="2019-02" db="EMBL/GenBank/DDBJ databases">
        <title>Genomic Encyclopedia of Type Strains, Phase IV (KMG-IV): sequencing the most valuable type-strain genomes for metagenomic binning, comparative biology and taxonomic classification.</title>
        <authorList>
            <person name="Goeker M."/>
        </authorList>
    </citation>
    <scope>NUCLEOTIDE SEQUENCE [LARGE SCALE GENOMIC DNA]</scope>
    <source>
        <strain evidence="4 5">DSM 19570</strain>
    </source>
</reference>
<accession>A0A4Q7W150</accession>
<organism evidence="4 5">
    <name type="scientific">Rivibacter subsaxonicus</name>
    <dbReference type="NCBI Taxonomy" id="457575"/>
    <lineage>
        <taxon>Bacteria</taxon>
        <taxon>Pseudomonadati</taxon>
        <taxon>Pseudomonadota</taxon>
        <taxon>Betaproteobacteria</taxon>
        <taxon>Burkholderiales</taxon>
        <taxon>Rivibacter</taxon>
    </lineage>
</organism>
<dbReference type="InterPro" id="IPR036249">
    <property type="entry name" value="Thioredoxin-like_sf"/>
</dbReference>
<dbReference type="OrthoDB" id="8560325at2"/>
<evidence type="ECO:0000256" key="1">
    <source>
        <dbReference type="PIRNR" id="PIRNR006386"/>
    </source>
</evidence>
<dbReference type="Pfam" id="PF01323">
    <property type="entry name" value="DSBA"/>
    <property type="match status" value="1"/>
</dbReference>
<evidence type="ECO:0000259" key="3">
    <source>
        <dbReference type="Pfam" id="PF01323"/>
    </source>
</evidence>
<dbReference type="GO" id="GO:0004364">
    <property type="term" value="F:glutathione transferase activity"/>
    <property type="evidence" value="ECO:0007669"/>
    <property type="project" value="TreeGrafter"/>
</dbReference>
<proteinExistence type="inferred from homology"/>
<evidence type="ECO:0000313" key="5">
    <source>
        <dbReference type="Proteomes" id="UP000293671"/>
    </source>
</evidence>
<dbReference type="Proteomes" id="UP000293671">
    <property type="component" value="Unassembled WGS sequence"/>
</dbReference>
<keyword evidence="1 4" id="KW-0413">Isomerase</keyword>
<dbReference type="GO" id="GO:0018845">
    <property type="term" value="F:2-hydroxychromene-2-carboxylate isomerase activity"/>
    <property type="evidence" value="ECO:0007669"/>
    <property type="project" value="UniProtKB-UniRule"/>
</dbReference>
<name>A0A4Q7W150_9BURK</name>
<comment type="catalytic activity">
    <reaction evidence="1">
        <text>2-hydroxychromene-2-carboxylate = (3E)-4-(2-hydroxyphenyl)-2-oxobut-3-enoate</text>
        <dbReference type="Rhea" id="RHEA:27401"/>
        <dbReference type="ChEBI" id="CHEBI:59350"/>
        <dbReference type="ChEBI" id="CHEBI:59353"/>
        <dbReference type="EC" id="5.99.1.4"/>
    </reaction>
</comment>
<dbReference type="PANTHER" id="PTHR42943">
    <property type="entry name" value="GLUTATHIONE S-TRANSFERASE KAPPA"/>
    <property type="match status" value="1"/>
</dbReference>
<dbReference type="GO" id="GO:0004602">
    <property type="term" value="F:glutathione peroxidase activity"/>
    <property type="evidence" value="ECO:0007669"/>
    <property type="project" value="TreeGrafter"/>
</dbReference>
<dbReference type="PANTHER" id="PTHR42943:SF2">
    <property type="entry name" value="GLUTATHIONE S-TRANSFERASE KAPPA 1"/>
    <property type="match status" value="1"/>
</dbReference>
<dbReference type="InterPro" id="IPR044087">
    <property type="entry name" value="NahD-like"/>
</dbReference>
<dbReference type="EMBL" id="SHKP01000004">
    <property type="protein sequence ID" value="RZU02249.1"/>
    <property type="molecule type" value="Genomic_DNA"/>
</dbReference>
<dbReference type="GO" id="GO:0006749">
    <property type="term" value="P:glutathione metabolic process"/>
    <property type="evidence" value="ECO:0007669"/>
    <property type="project" value="TreeGrafter"/>
</dbReference>
<dbReference type="InterPro" id="IPR001853">
    <property type="entry name" value="DSBA-like_thioredoxin_dom"/>
</dbReference>
<keyword evidence="5" id="KW-1185">Reference proteome</keyword>
<dbReference type="EC" id="5.99.1.4" evidence="1"/>
<gene>
    <name evidence="4" type="ORF">EV670_0272</name>
</gene>
<dbReference type="AlphaFoldDB" id="A0A4Q7W150"/>
<evidence type="ECO:0000256" key="2">
    <source>
        <dbReference type="PIRSR" id="PIRSR006386-1"/>
    </source>
</evidence>